<sequence length="240" mass="27121">MPRLPLLAFAALLLAAIFSPASAQAQAQFPSNGEHLIISGGVALRKWENLRAPGTQHDRWWGNFIRPARVRIQQIQKQNPNALITWMVYRNAYTMRSAEDQRDLIALVESVRDAYRVRLVWFNSGDQVISHINNGQNRSRTKIVSFEYYGHSNKYCFMFDYSSAIYGASKGYLHQRDLSKISSRAFAKGAFVKSWGCHTGESMSGEWRRVTGLPMIGAIGKTDYTDPVNVSLSPGSRWTN</sequence>
<keyword evidence="1" id="KW-0732">Signal</keyword>
<evidence type="ECO:0000313" key="2">
    <source>
        <dbReference type="EMBL" id="TLD69802.1"/>
    </source>
</evidence>
<gene>
    <name evidence="2" type="ORF">FEM03_15880</name>
</gene>
<comment type="caution">
    <text evidence="2">The sequence shown here is derived from an EMBL/GenBank/DDBJ whole genome shotgun (WGS) entry which is preliminary data.</text>
</comment>
<dbReference type="Proteomes" id="UP000306196">
    <property type="component" value="Unassembled WGS sequence"/>
</dbReference>
<reference evidence="2 3" key="1">
    <citation type="submission" date="2019-05" db="EMBL/GenBank/DDBJ databases">
        <title>Verrucobacter flavum gen. nov., sp. nov. a new member of the family Verrucomicrobiaceae.</title>
        <authorList>
            <person name="Szuroczki S."/>
            <person name="Abbaszade G."/>
            <person name="Szabo A."/>
            <person name="Felfoldi T."/>
            <person name="Schumann P."/>
            <person name="Boka K."/>
            <person name="Keki Z."/>
            <person name="Toumi M."/>
            <person name="Toth E."/>
        </authorList>
    </citation>
    <scope>NUCLEOTIDE SEQUENCE [LARGE SCALE GENOMIC DNA]</scope>
    <source>
        <strain evidence="2 3">MG-N-17</strain>
    </source>
</reference>
<dbReference type="EMBL" id="VAUV01000011">
    <property type="protein sequence ID" value="TLD69802.1"/>
    <property type="molecule type" value="Genomic_DNA"/>
</dbReference>
<protein>
    <submittedName>
        <fullName evidence="2">Uncharacterized protein</fullName>
    </submittedName>
</protein>
<dbReference type="RefSeq" id="WP_138087261.1">
    <property type="nucleotide sequence ID" value="NZ_VAUV01000011.1"/>
</dbReference>
<evidence type="ECO:0000313" key="3">
    <source>
        <dbReference type="Proteomes" id="UP000306196"/>
    </source>
</evidence>
<name>A0A5R8KBX6_9BACT</name>
<accession>A0A5R8KBX6</accession>
<dbReference type="OrthoDB" id="187043at2"/>
<keyword evidence="3" id="KW-1185">Reference proteome</keyword>
<feature type="chain" id="PRO_5024284835" evidence="1">
    <location>
        <begin position="26"/>
        <end position="240"/>
    </location>
</feature>
<proteinExistence type="predicted"/>
<feature type="signal peptide" evidence="1">
    <location>
        <begin position="1"/>
        <end position="25"/>
    </location>
</feature>
<organism evidence="2 3">
    <name type="scientific">Phragmitibacter flavus</name>
    <dbReference type="NCBI Taxonomy" id="2576071"/>
    <lineage>
        <taxon>Bacteria</taxon>
        <taxon>Pseudomonadati</taxon>
        <taxon>Verrucomicrobiota</taxon>
        <taxon>Verrucomicrobiia</taxon>
        <taxon>Verrucomicrobiales</taxon>
        <taxon>Verrucomicrobiaceae</taxon>
        <taxon>Phragmitibacter</taxon>
    </lineage>
</organism>
<dbReference type="AlphaFoldDB" id="A0A5R8KBX6"/>
<evidence type="ECO:0000256" key="1">
    <source>
        <dbReference type="SAM" id="SignalP"/>
    </source>
</evidence>